<dbReference type="Pfam" id="PF04191">
    <property type="entry name" value="PEMT"/>
    <property type="match status" value="1"/>
</dbReference>
<organism evidence="6 7">
    <name type="scientific">Desulfovibrio ferrophilus</name>
    <dbReference type="NCBI Taxonomy" id="241368"/>
    <lineage>
        <taxon>Bacteria</taxon>
        <taxon>Pseudomonadati</taxon>
        <taxon>Thermodesulfobacteriota</taxon>
        <taxon>Desulfovibrionia</taxon>
        <taxon>Desulfovibrionales</taxon>
        <taxon>Desulfovibrionaceae</taxon>
        <taxon>Desulfovibrio</taxon>
    </lineage>
</organism>
<evidence type="ECO:0000256" key="5">
    <source>
        <dbReference type="SAM" id="Phobius"/>
    </source>
</evidence>
<name>A0A2Z6AY88_9BACT</name>
<feature type="transmembrane region" description="Helical" evidence="5">
    <location>
        <begin position="80"/>
        <end position="102"/>
    </location>
</feature>
<dbReference type="AlphaFoldDB" id="A0A2Z6AY88"/>
<feature type="transmembrane region" description="Helical" evidence="5">
    <location>
        <begin position="136"/>
        <end position="159"/>
    </location>
</feature>
<sequence length="200" mass="23250">MVIAWINFAVLLGSAVAILYLYEQSVSPAARERLTGESETYKRCGRLRWLVVIPMGLSVVCFALYRIFPLPVPLPEDFPWPWWVSLVLALLIMVPAGGIMMAGARAAGRETMTPQKDQSLFGGIYRWIRHPQFYEVFFWWGLALVLHSPFLFVFSFVYLPVWVMMVQAEERDLVLRHGDVYVNYYRRTGAIFPRRDRREP</sequence>
<dbReference type="KEGG" id="dfl:DFE_1424"/>
<evidence type="ECO:0008006" key="8">
    <source>
        <dbReference type="Google" id="ProtNLM"/>
    </source>
</evidence>
<keyword evidence="3 5" id="KW-1133">Transmembrane helix</keyword>
<evidence type="ECO:0000313" key="7">
    <source>
        <dbReference type="Proteomes" id="UP000269883"/>
    </source>
</evidence>
<proteinExistence type="predicted"/>
<dbReference type="Proteomes" id="UP000269883">
    <property type="component" value="Chromosome"/>
</dbReference>
<keyword evidence="4 5" id="KW-0472">Membrane</keyword>
<keyword evidence="2 5" id="KW-0812">Transmembrane</keyword>
<dbReference type="EMBL" id="AP017378">
    <property type="protein sequence ID" value="BBD08150.1"/>
    <property type="molecule type" value="Genomic_DNA"/>
</dbReference>
<evidence type="ECO:0000256" key="2">
    <source>
        <dbReference type="ARBA" id="ARBA00022692"/>
    </source>
</evidence>
<dbReference type="Gene3D" id="1.20.120.1630">
    <property type="match status" value="1"/>
</dbReference>
<dbReference type="GO" id="GO:0012505">
    <property type="term" value="C:endomembrane system"/>
    <property type="evidence" value="ECO:0007669"/>
    <property type="project" value="UniProtKB-SubCell"/>
</dbReference>
<feature type="transmembrane region" description="Helical" evidence="5">
    <location>
        <begin position="6"/>
        <end position="22"/>
    </location>
</feature>
<evidence type="ECO:0000256" key="1">
    <source>
        <dbReference type="ARBA" id="ARBA00004127"/>
    </source>
</evidence>
<reference evidence="6 7" key="1">
    <citation type="journal article" date="2018" name="Sci. Adv.">
        <title>Multi-heme cytochromes provide a pathway for survival in energy-limited environments.</title>
        <authorList>
            <person name="Deng X."/>
            <person name="Dohmae N."/>
            <person name="Nealson K.H."/>
            <person name="Hashimoto K."/>
            <person name="Okamoto A."/>
        </authorList>
    </citation>
    <scope>NUCLEOTIDE SEQUENCE [LARGE SCALE GENOMIC DNA]</scope>
    <source>
        <strain evidence="6 7">IS5</strain>
    </source>
</reference>
<dbReference type="InterPro" id="IPR007318">
    <property type="entry name" value="Phopholipid_MeTrfase"/>
</dbReference>
<protein>
    <recommendedName>
        <fullName evidence="8">Isoprenylcysteine carboxyl methyltransferase</fullName>
    </recommendedName>
</protein>
<comment type="subcellular location">
    <subcellularLocation>
        <location evidence="1">Endomembrane system</location>
        <topology evidence="1">Multi-pass membrane protein</topology>
    </subcellularLocation>
</comment>
<feature type="transmembrane region" description="Helical" evidence="5">
    <location>
        <begin position="49"/>
        <end position="68"/>
    </location>
</feature>
<evidence type="ECO:0000256" key="4">
    <source>
        <dbReference type="ARBA" id="ARBA00023136"/>
    </source>
</evidence>
<evidence type="ECO:0000256" key="3">
    <source>
        <dbReference type="ARBA" id="ARBA00022989"/>
    </source>
</evidence>
<keyword evidence="7" id="KW-1185">Reference proteome</keyword>
<dbReference type="RefSeq" id="WP_172961664.1">
    <property type="nucleotide sequence ID" value="NZ_AP017378.1"/>
</dbReference>
<evidence type="ECO:0000313" key="6">
    <source>
        <dbReference type="EMBL" id="BBD08150.1"/>
    </source>
</evidence>
<gene>
    <name evidence="6" type="ORF">DFE_1424</name>
</gene>
<accession>A0A2Z6AY88</accession>